<dbReference type="CDD" id="cd10912">
    <property type="entry name" value="PIN_YacP-like"/>
    <property type="match status" value="1"/>
</dbReference>
<dbReference type="Proteomes" id="UP000027946">
    <property type="component" value="Unassembled WGS sequence"/>
</dbReference>
<dbReference type="InterPro" id="IPR010298">
    <property type="entry name" value="YacP-like"/>
</dbReference>
<protein>
    <submittedName>
        <fullName evidence="1">Uncharacterized protein</fullName>
    </submittedName>
</protein>
<reference evidence="1 2" key="1">
    <citation type="submission" date="2014-03" db="EMBL/GenBank/DDBJ databases">
        <title>Genome sequence of Clostridium litorale W6, DSM 5388.</title>
        <authorList>
            <person name="Poehlein A."/>
            <person name="Jagirdar A."/>
            <person name="Khonsari B."/>
            <person name="Chibani C.M."/>
            <person name="Gutierrez Gutierrez D.A."/>
            <person name="Davydova E."/>
            <person name="Alghaithi H.S."/>
            <person name="Nair K.P."/>
            <person name="Dhamotharan K."/>
            <person name="Chandran L."/>
            <person name="G W."/>
            <person name="Daniel R."/>
        </authorList>
    </citation>
    <scope>NUCLEOTIDE SEQUENCE [LARGE SCALE GENOMIC DNA]</scope>
    <source>
        <strain evidence="1 2">W6</strain>
    </source>
</reference>
<dbReference type="RefSeq" id="WP_074210113.1">
    <property type="nucleotide sequence ID" value="NZ_FSRH01000014.1"/>
</dbReference>
<organism evidence="1 2">
    <name type="scientific">Peptoclostridium litorale DSM 5388</name>
    <dbReference type="NCBI Taxonomy" id="1121324"/>
    <lineage>
        <taxon>Bacteria</taxon>
        <taxon>Bacillati</taxon>
        <taxon>Bacillota</taxon>
        <taxon>Clostridia</taxon>
        <taxon>Peptostreptococcales</taxon>
        <taxon>Peptoclostridiaceae</taxon>
        <taxon>Peptoclostridium</taxon>
    </lineage>
</organism>
<name>A0A069RJ87_PEPLI</name>
<dbReference type="EMBL" id="JJMM01000023">
    <property type="protein sequence ID" value="KDR94322.1"/>
    <property type="molecule type" value="Genomic_DNA"/>
</dbReference>
<evidence type="ECO:0000313" key="2">
    <source>
        <dbReference type="Proteomes" id="UP000027946"/>
    </source>
</evidence>
<comment type="caution">
    <text evidence="1">The sequence shown here is derived from an EMBL/GenBank/DDBJ whole genome shotgun (WGS) entry which is preliminary data.</text>
</comment>
<dbReference type="eggNOG" id="COG3688">
    <property type="taxonomic scope" value="Bacteria"/>
</dbReference>
<dbReference type="PANTHER" id="PTHR34547:SF1">
    <property type="entry name" value="YACP-LIKE NYN DOMAIN PROTEIN"/>
    <property type="match status" value="1"/>
</dbReference>
<dbReference type="Pfam" id="PF05991">
    <property type="entry name" value="NYN_YacP"/>
    <property type="match status" value="1"/>
</dbReference>
<dbReference type="AlphaFoldDB" id="A0A069RJ87"/>
<accession>A0A069RJ87</accession>
<evidence type="ECO:0000313" key="1">
    <source>
        <dbReference type="EMBL" id="KDR94322.1"/>
    </source>
</evidence>
<dbReference type="STRING" id="1121324.CLIT_24c00860"/>
<sequence length="170" mass="19549">MKEYLIIDGYNIINAWSELKNIAENDLEASRDKLVQMMLEYAALSGEEVIIVFDAYRVKKRSRTKQKYPKVTVVYTKENQTADSYIEKVIGELDKRAVIRVATNDWAEQQIVLGKGCSRLSARELHIDVQNSRKKMKGSSQKKASKITLADVVDDDVFLKLEQMRRNGNF</sequence>
<dbReference type="PANTHER" id="PTHR34547">
    <property type="entry name" value="YACP-LIKE NYN DOMAIN PROTEIN"/>
    <property type="match status" value="1"/>
</dbReference>
<keyword evidence="2" id="KW-1185">Reference proteome</keyword>
<proteinExistence type="predicted"/>
<gene>
    <name evidence="1" type="ORF">CLIT_24c00860</name>
</gene>